<gene>
    <name evidence="2" type="ORF">M0812_08580</name>
</gene>
<dbReference type="PROSITE" id="PS50097">
    <property type="entry name" value="BTB"/>
    <property type="match status" value="1"/>
</dbReference>
<dbReference type="SUPFAM" id="SSF54695">
    <property type="entry name" value="POZ domain"/>
    <property type="match status" value="1"/>
</dbReference>
<dbReference type="InterPro" id="IPR009091">
    <property type="entry name" value="RCC1/BLIP-II"/>
</dbReference>
<dbReference type="PANTHER" id="PTHR45982">
    <property type="entry name" value="REGULATOR OF CHROMOSOME CONDENSATION"/>
    <property type="match status" value="1"/>
</dbReference>
<feature type="domain" description="BTB" evidence="1">
    <location>
        <begin position="449"/>
        <end position="532"/>
    </location>
</feature>
<accession>A0AAV7ZXK8</accession>
<dbReference type="AlphaFoldDB" id="A0AAV7ZXK8"/>
<dbReference type="CDD" id="cd18186">
    <property type="entry name" value="BTB_POZ_ZBTB_KLHL-like"/>
    <property type="match status" value="1"/>
</dbReference>
<dbReference type="PANTHER" id="PTHR45982:SF1">
    <property type="entry name" value="REGULATOR OF CHROMOSOME CONDENSATION"/>
    <property type="match status" value="1"/>
</dbReference>
<dbReference type="Gene3D" id="3.30.710.10">
    <property type="entry name" value="Potassium Channel Kv1.1, Chain A"/>
    <property type="match status" value="1"/>
</dbReference>
<proteinExistence type="predicted"/>
<dbReference type="InterPro" id="IPR011333">
    <property type="entry name" value="SKP1/BTB/POZ_sf"/>
</dbReference>
<evidence type="ECO:0000259" key="1">
    <source>
        <dbReference type="PROSITE" id="PS50097"/>
    </source>
</evidence>
<sequence length="569" mass="66023">MKSKVWFAGVNSQTKIKKIKLHQNNFVLTEIKDDIVEMCGSNFELIYYTKDNIFHALGRKPFHGSLFTSEEEKNKNSIVQVTSGFHHNLILTKTGRAFAFLGNLSCGFKEVYNIPTELDFFPLNGLKVTKIAGGEFQSYFLCENGDLFALGFVCTANTKKIKKKNNYKKSKVEPLLICQDVLMLHDGNASRHNIYLCKDYTLWFQGATNQIKLENTEQNKQPIQIKNLDNRNIRQICVGYEMSVIVIGEDKVYTCGNVGSNGHNNKVSEFTQLRFFEGKPIEKVRCGCSQVIVLTKENTVYGFGHFFSSSKLNLTPIKINIPDFDYTEKLSICCGEYFSTIYTVKINSLANDFLKLYKSQEFTDYEINKIKIHRSFLEFRLDCEIEKISEFLKKYSKEETNFFLMWAYSDTISNLELINNICHHFGIEDVLEKQLTNDLLKLYKDEESKDFNVLVQDDEDDENEEDEYGEEFEKIPVHKFILQARSGLFRDMFRNISEGESIKSVTDYSGKSVDSLEILIKYFYIDKIEITADNDPELTFEELSDAMEYYQLNEDSQIHYQLQNLIRNN</sequence>
<dbReference type="EMBL" id="JANTQA010000021">
    <property type="protein sequence ID" value="KAJ3446045.1"/>
    <property type="molecule type" value="Genomic_DNA"/>
</dbReference>
<dbReference type="Proteomes" id="UP001146793">
    <property type="component" value="Unassembled WGS sequence"/>
</dbReference>
<dbReference type="Gene3D" id="2.130.10.30">
    <property type="entry name" value="Regulator of chromosome condensation 1/beta-lactamase-inhibitor protein II"/>
    <property type="match status" value="1"/>
</dbReference>
<evidence type="ECO:0000313" key="2">
    <source>
        <dbReference type="EMBL" id="KAJ3446045.1"/>
    </source>
</evidence>
<protein>
    <submittedName>
        <fullName evidence="2">Btk-binding protein-related</fullName>
    </submittedName>
</protein>
<dbReference type="InterPro" id="IPR000210">
    <property type="entry name" value="BTB/POZ_dom"/>
</dbReference>
<organism evidence="2 3">
    <name type="scientific">Anaeramoeba flamelloides</name>
    <dbReference type="NCBI Taxonomy" id="1746091"/>
    <lineage>
        <taxon>Eukaryota</taxon>
        <taxon>Metamonada</taxon>
        <taxon>Anaeramoebidae</taxon>
        <taxon>Anaeramoeba</taxon>
    </lineage>
</organism>
<reference evidence="2" key="1">
    <citation type="submission" date="2022-08" db="EMBL/GenBank/DDBJ databases">
        <title>Novel sulphate-reducing endosymbionts in the free-living metamonad Anaeramoeba.</title>
        <authorList>
            <person name="Jerlstrom-Hultqvist J."/>
            <person name="Cepicka I."/>
            <person name="Gallot-Lavallee L."/>
            <person name="Salas-Leiva D."/>
            <person name="Curtis B.A."/>
            <person name="Zahonova K."/>
            <person name="Pipaliya S."/>
            <person name="Dacks J."/>
            <person name="Roger A.J."/>
        </authorList>
    </citation>
    <scope>NUCLEOTIDE SEQUENCE</scope>
    <source>
        <strain evidence="2">Busselton2</strain>
    </source>
</reference>
<evidence type="ECO:0000313" key="3">
    <source>
        <dbReference type="Proteomes" id="UP001146793"/>
    </source>
</evidence>
<name>A0AAV7ZXK8_9EUKA</name>
<dbReference type="SMART" id="SM00225">
    <property type="entry name" value="BTB"/>
    <property type="match status" value="1"/>
</dbReference>
<dbReference type="Pfam" id="PF00651">
    <property type="entry name" value="BTB"/>
    <property type="match status" value="1"/>
</dbReference>
<dbReference type="SUPFAM" id="SSF50985">
    <property type="entry name" value="RCC1/BLIP-II"/>
    <property type="match status" value="1"/>
</dbReference>
<comment type="caution">
    <text evidence="2">The sequence shown here is derived from an EMBL/GenBank/DDBJ whole genome shotgun (WGS) entry which is preliminary data.</text>
</comment>
<dbReference type="InterPro" id="IPR051553">
    <property type="entry name" value="Ran_GTPase-activating"/>
</dbReference>